<evidence type="ECO:0000313" key="3">
    <source>
        <dbReference type="Proteomes" id="UP000271320"/>
    </source>
</evidence>
<proteinExistence type="predicted"/>
<dbReference type="PROSITE" id="PS51257">
    <property type="entry name" value="PROKAR_LIPOPROTEIN"/>
    <property type="match status" value="1"/>
</dbReference>
<sequence length="147" mass="17085">MKLFSALIILFIPFFVTGCTSHNSIKTDIVVSSNQGNLYFSFPKDKKVLVYHYEINDYENFESDGITYKRLFVSKEINKEMKEIIFENYKSKKIVENHAYYMLLGEQGLNKTGVGFTTVGFCLHKDKILTKQQNENTSVFIQKCHDL</sequence>
<dbReference type="EMBL" id="RFEW01000004">
    <property type="protein sequence ID" value="RSO61261.1"/>
    <property type="molecule type" value="Genomic_DNA"/>
</dbReference>
<dbReference type="RefSeq" id="WP_016141968.1">
    <property type="nucleotide sequence ID" value="NZ_BBTQ01000003.1"/>
</dbReference>
<organism evidence="2 3">
    <name type="scientific">Acinetobacter pittii</name>
    <name type="common">Acinetobacter genomosp. 3</name>
    <dbReference type="NCBI Taxonomy" id="48296"/>
    <lineage>
        <taxon>Bacteria</taxon>
        <taxon>Pseudomonadati</taxon>
        <taxon>Pseudomonadota</taxon>
        <taxon>Gammaproteobacteria</taxon>
        <taxon>Moraxellales</taxon>
        <taxon>Moraxellaceae</taxon>
        <taxon>Acinetobacter</taxon>
        <taxon>Acinetobacter calcoaceticus/baumannii complex</taxon>
    </lineage>
</organism>
<dbReference type="Proteomes" id="UP000271320">
    <property type="component" value="Unassembled WGS sequence"/>
</dbReference>
<dbReference type="AlphaFoldDB" id="A0A429KI09"/>
<comment type="caution">
    <text evidence="2">The sequence shown here is derived from an EMBL/GenBank/DDBJ whole genome shotgun (WGS) entry which is preliminary data.</text>
</comment>
<accession>A0A429KI09</accession>
<keyword evidence="1" id="KW-0732">Signal</keyword>
<evidence type="ECO:0008006" key="4">
    <source>
        <dbReference type="Google" id="ProtNLM"/>
    </source>
</evidence>
<evidence type="ECO:0000313" key="2">
    <source>
        <dbReference type="EMBL" id="RSO61261.1"/>
    </source>
</evidence>
<name>A0A429KI09_ACIPI</name>
<evidence type="ECO:0000256" key="1">
    <source>
        <dbReference type="SAM" id="SignalP"/>
    </source>
</evidence>
<protein>
    <recommendedName>
        <fullName evidence="4">Lipoprotein</fullName>
    </recommendedName>
</protein>
<reference evidence="2 3" key="1">
    <citation type="submission" date="2018-10" db="EMBL/GenBank/DDBJ databases">
        <title>GWAS and RNA-Seq identify cryptic mechanisms of antimicrobial resistance in Acinetobacter baumannii.</title>
        <authorList>
            <person name="Sahl J.W."/>
        </authorList>
    </citation>
    <scope>NUCLEOTIDE SEQUENCE [LARGE SCALE GENOMIC DNA]</scope>
    <source>
        <strain evidence="2 3">TG41884</strain>
    </source>
</reference>
<gene>
    <name evidence="2" type="ORF">EA752_07455</name>
</gene>
<feature type="signal peptide" evidence="1">
    <location>
        <begin position="1"/>
        <end position="18"/>
    </location>
</feature>
<feature type="chain" id="PRO_5044398319" description="Lipoprotein" evidence="1">
    <location>
        <begin position="19"/>
        <end position="147"/>
    </location>
</feature>